<reference evidence="5 6" key="1">
    <citation type="submission" date="2009-10" db="EMBL/GenBank/DDBJ databases">
        <authorList>
            <person name="Shrivastava S."/>
            <person name="Brinkac L.B."/>
            <person name="Brown J.L."/>
            <person name="Bruce D.B."/>
            <person name="Detter C."/>
            <person name="Green L.D."/>
            <person name="Munk C.A."/>
            <person name="Rogers Y.C."/>
            <person name="Tapia R."/>
            <person name="Saunders E.S."/>
            <person name="Sims D.R."/>
            <person name="Smith L.A."/>
            <person name="Smith T.J."/>
            <person name="Sutton G."/>
            <person name="Brettin T."/>
        </authorList>
    </citation>
    <scope>NUCLEOTIDE SEQUENCE [LARGE SCALE GENOMIC DNA]</scope>
    <source>
        <strain evidence="6">D str. 1873</strain>
    </source>
</reference>
<dbReference type="RefSeq" id="WP_003379593.1">
    <property type="nucleotide sequence ID" value="NZ_ACSJ01000001.1"/>
</dbReference>
<dbReference type="Proteomes" id="UP000006160">
    <property type="component" value="Unassembled WGS sequence"/>
</dbReference>
<organism evidence="5 6">
    <name type="scientific">Clostridium botulinum D str. 1873</name>
    <dbReference type="NCBI Taxonomy" id="592027"/>
    <lineage>
        <taxon>Bacteria</taxon>
        <taxon>Bacillati</taxon>
        <taxon>Bacillota</taxon>
        <taxon>Clostridia</taxon>
        <taxon>Eubacteriales</taxon>
        <taxon>Clostridiaceae</taxon>
        <taxon>Clostridium</taxon>
    </lineage>
</organism>
<name>A0A9P2G9C4_CLOBO</name>
<evidence type="ECO:0000313" key="6">
    <source>
        <dbReference type="Proteomes" id="UP000006160"/>
    </source>
</evidence>
<evidence type="ECO:0000256" key="1">
    <source>
        <dbReference type="ARBA" id="ARBA00023224"/>
    </source>
</evidence>
<keyword evidence="1 3" id="KW-0807">Transducer</keyword>
<dbReference type="GO" id="GO:0006935">
    <property type="term" value="P:chemotaxis"/>
    <property type="evidence" value="ECO:0007669"/>
    <property type="project" value="InterPro"/>
</dbReference>
<dbReference type="InterPro" id="IPR004089">
    <property type="entry name" value="MCPsignal_dom"/>
</dbReference>
<dbReference type="AlphaFoldDB" id="A0A9P2G9C4"/>
<accession>A0A9P2G9C4</accession>
<evidence type="ECO:0000256" key="2">
    <source>
        <dbReference type="ARBA" id="ARBA00029447"/>
    </source>
</evidence>
<evidence type="ECO:0000256" key="3">
    <source>
        <dbReference type="PROSITE-ProRule" id="PRU00284"/>
    </source>
</evidence>
<dbReference type="PANTHER" id="PTHR32089:SF112">
    <property type="entry name" value="LYSOZYME-LIKE PROTEIN-RELATED"/>
    <property type="match status" value="1"/>
</dbReference>
<dbReference type="InterPro" id="IPR004090">
    <property type="entry name" value="Chemotax_Me-accpt_rcpt"/>
</dbReference>
<dbReference type="PANTHER" id="PTHR32089">
    <property type="entry name" value="METHYL-ACCEPTING CHEMOTAXIS PROTEIN MCPB"/>
    <property type="match status" value="1"/>
</dbReference>
<dbReference type="Gene3D" id="1.10.287.950">
    <property type="entry name" value="Methyl-accepting chemotaxis protein"/>
    <property type="match status" value="1"/>
</dbReference>
<dbReference type="GO" id="GO:0007165">
    <property type="term" value="P:signal transduction"/>
    <property type="evidence" value="ECO:0007669"/>
    <property type="project" value="UniProtKB-KW"/>
</dbReference>
<dbReference type="GO" id="GO:0016020">
    <property type="term" value="C:membrane"/>
    <property type="evidence" value="ECO:0007669"/>
    <property type="project" value="InterPro"/>
</dbReference>
<dbReference type="PRINTS" id="PR00260">
    <property type="entry name" value="CHEMTRNSDUCR"/>
</dbReference>
<evidence type="ECO:0000259" key="4">
    <source>
        <dbReference type="PROSITE" id="PS50111"/>
    </source>
</evidence>
<dbReference type="Pfam" id="PF00015">
    <property type="entry name" value="MCPsignal"/>
    <property type="match status" value="1"/>
</dbReference>
<gene>
    <name evidence="5" type="ORF">CLG_B0253</name>
</gene>
<dbReference type="SUPFAM" id="SSF58104">
    <property type="entry name" value="Methyl-accepting chemotaxis protein (MCP) signaling domain"/>
    <property type="match status" value="1"/>
</dbReference>
<comment type="similarity">
    <text evidence="2">Belongs to the methyl-accepting chemotaxis (MCP) protein family.</text>
</comment>
<evidence type="ECO:0000313" key="5">
    <source>
        <dbReference type="EMBL" id="EES92301.1"/>
    </source>
</evidence>
<dbReference type="InterPro" id="IPR018771">
    <property type="entry name" value="PocR_dom"/>
</dbReference>
<dbReference type="GO" id="GO:0004888">
    <property type="term" value="F:transmembrane signaling receptor activity"/>
    <property type="evidence" value="ECO:0007669"/>
    <property type="project" value="InterPro"/>
</dbReference>
<dbReference type="EMBL" id="ACSJ01000001">
    <property type="protein sequence ID" value="EES92301.1"/>
    <property type="molecule type" value="Genomic_DNA"/>
</dbReference>
<sequence>MGKILNKNFQDEITDIQLKDVIDLDFLQKFQNAFSNSTNISSVSVDEYGNPVTTPSNHSKFCTMTRKSEVGFKRCAECDRKGGEEASRTRKPYLYKCHAGLIDFGAPIMLGNKQIGSILGGQVLTEEVKENYIRKVAREINVNEDMYVEEVRKIRVTDEKTIKAAAELLYIVANTVSKMGYQQYKLRKVIHKLTDDFSKISSTMEEVSVASEGVSDNQKNLNKEILNVENLSKQINNILEVTRKITNQIKILGLNASIESARAGEVGKGFGVVAKEIRKLSDNSKETADTIGNLTEDMQKCIDKTLEISKSTLETVQEQEKSVFGATTSMDDVLKLTEQLKDLANEN</sequence>
<dbReference type="PROSITE" id="PS50111">
    <property type="entry name" value="CHEMOTAXIS_TRANSDUC_2"/>
    <property type="match status" value="1"/>
</dbReference>
<protein>
    <submittedName>
        <fullName evidence="5">Methyl-accepting chemotaxis protein</fullName>
    </submittedName>
</protein>
<dbReference type="SMART" id="SM00283">
    <property type="entry name" value="MA"/>
    <property type="match status" value="1"/>
</dbReference>
<feature type="domain" description="Methyl-accepting transducer" evidence="4">
    <location>
        <begin position="185"/>
        <end position="347"/>
    </location>
</feature>
<comment type="caution">
    <text evidence="5">The sequence shown here is derived from an EMBL/GenBank/DDBJ whole genome shotgun (WGS) entry which is preliminary data.</text>
</comment>
<dbReference type="Pfam" id="PF10114">
    <property type="entry name" value="PocR"/>
    <property type="match status" value="1"/>
</dbReference>
<proteinExistence type="inferred from homology"/>